<proteinExistence type="predicted"/>
<evidence type="ECO:0000259" key="4">
    <source>
        <dbReference type="PROSITE" id="PS50893"/>
    </source>
</evidence>
<gene>
    <name evidence="5" type="ORF">ACFHYQ_24290</name>
</gene>
<dbReference type="PROSITE" id="PS00211">
    <property type="entry name" value="ABC_TRANSPORTER_1"/>
    <property type="match status" value="1"/>
</dbReference>
<evidence type="ECO:0000256" key="1">
    <source>
        <dbReference type="ARBA" id="ARBA00022448"/>
    </source>
</evidence>
<dbReference type="SMART" id="SM00382">
    <property type="entry name" value="AAA"/>
    <property type="match status" value="1"/>
</dbReference>
<keyword evidence="1" id="KW-0813">Transport</keyword>
<dbReference type="InterPro" id="IPR027417">
    <property type="entry name" value="P-loop_NTPase"/>
</dbReference>
<dbReference type="PROSITE" id="PS50893">
    <property type="entry name" value="ABC_TRANSPORTER_2"/>
    <property type="match status" value="1"/>
</dbReference>
<name>A0ABV6UB83_9ACTN</name>
<dbReference type="Pfam" id="PF00005">
    <property type="entry name" value="ABC_tran"/>
    <property type="match status" value="1"/>
</dbReference>
<feature type="domain" description="ABC transporter" evidence="4">
    <location>
        <begin position="1"/>
        <end position="233"/>
    </location>
</feature>
<dbReference type="EMBL" id="JBHMQT010000055">
    <property type="protein sequence ID" value="MFC0865417.1"/>
    <property type="molecule type" value="Genomic_DNA"/>
</dbReference>
<keyword evidence="3 5" id="KW-0067">ATP-binding</keyword>
<dbReference type="InterPro" id="IPR003439">
    <property type="entry name" value="ABC_transporter-like_ATP-bd"/>
</dbReference>
<evidence type="ECO:0000313" key="6">
    <source>
        <dbReference type="Proteomes" id="UP001589870"/>
    </source>
</evidence>
<dbReference type="Proteomes" id="UP001589870">
    <property type="component" value="Unassembled WGS sequence"/>
</dbReference>
<dbReference type="InterPro" id="IPR015854">
    <property type="entry name" value="ABC_transpr_LolD-like"/>
</dbReference>
<dbReference type="CDD" id="cd03255">
    <property type="entry name" value="ABC_MJ0796_LolCDE_FtsE"/>
    <property type="match status" value="1"/>
</dbReference>
<dbReference type="InterPro" id="IPR017871">
    <property type="entry name" value="ABC_transporter-like_CS"/>
</dbReference>
<reference evidence="5 6" key="1">
    <citation type="submission" date="2024-09" db="EMBL/GenBank/DDBJ databases">
        <authorList>
            <person name="Sun Q."/>
            <person name="Mori K."/>
        </authorList>
    </citation>
    <scope>NUCLEOTIDE SEQUENCE [LARGE SCALE GENOMIC DNA]</scope>
    <source>
        <strain evidence="5 6">TBRC 1851</strain>
    </source>
</reference>
<keyword evidence="2" id="KW-0547">Nucleotide-binding</keyword>
<comment type="caution">
    <text evidence="5">The sequence shown here is derived from an EMBL/GenBank/DDBJ whole genome shotgun (WGS) entry which is preliminary data.</text>
</comment>
<protein>
    <submittedName>
        <fullName evidence="5">ABC transporter ATP-binding protein</fullName>
    </submittedName>
</protein>
<dbReference type="Gene3D" id="3.40.50.300">
    <property type="entry name" value="P-loop containing nucleotide triphosphate hydrolases"/>
    <property type="match status" value="1"/>
</dbReference>
<accession>A0ABV6UB83</accession>
<dbReference type="PANTHER" id="PTHR24220:SF685">
    <property type="entry name" value="ABC TRANSPORTER RELATED"/>
    <property type="match status" value="1"/>
</dbReference>
<dbReference type="SUPFAM" id="SSF52540">
    <property type="entry name" value="P-loop containing nucleoside triphosphate hydrolases"/>
    <property type="match status" value="1"/>
</dbReference>
<keyword evidence="6" id="KW-1185">Reference proteome</keyword>
<evidence type="ECO:0000313" key="5">
    <source>
        <dbReference type="EMBL" id="MFC0865417.1"/>
    </source>
</evidence>
<dbReference type="InterPro" id="IPR003593">
    <property type="entry name" value="AAA+_ATPase"/>
</dbReference>
<evidence type="ECO:0000256" key="3">
    <source>
        <dbReference type="ARBA" id="ARBA00022840"/>
    </source>
</evidence>
<sequence>MDVTYGTGSAAVVALRKVNISFTAAEFTAVMGPSGSGKSTLLKCAAGLMSPTSGSVRLGDLELTAMPEAELAVVRRRKIGFVFQAFNLLPALTAEENITLPSLLDKREIDREWLAELIRKFGLEERTGHRPHELSGGQQQRVAVCRALLGRPDVIFADEPTGALDSHAGQQVLDGLRTAVDTMGQSVVMVTHNPVAAAHADRVVFLADGTVVDKLEKPTSDAVASRMNRLERRA</sequence>
<dbReference type="RefSeq" id="WP_239089565.1">
    <property type="nucleotide sequence ID" value="NZ_JBHMQT010000055.1"/>
</dbReference>
<dbReference type="GO" id="GO:0005524">
    <property type="term" value="F:ATP binding"/>
    <property type="evidence" value="ECO:0007669"/>
    <property type="project" value="UniProtKB-KW"/>
</dbReference>
<organism evidence="5 6">
    <name type="scientific">Sphaerimonospora cavernae</name>
    <dbReference type="NCBI Taxonomy" id="1740611"/>
    <lineage>
        <taxon>Bacteria</taxon>
        <taxon>Bacillati</taxon>
        <taxon>Actinomycetota</taxon>
        <taxon>Actinomycetes</taxon>
        <taxon>Streptosporangiales</taxon>
        <taxon>Streptosporangiaceae</taxon>
        <taxon>Sphaerimonospora</taxon>
    </lineage>
</organism>
<dbReference type="InterPro" id="IPR017911">
    <property type="entry name" value="MacB-like_ATP-bd"/>
</dbReference>
<dbReference type="PANTHER" id="PTHR24220">
    <property type="entry name" value="IMPORT ATP-BINDING PROTEIN"/>
    <property type="match status" value="1"/>
</dbReference>
<evidence type="ECO:0000256" key="2">
    <source>
        <dbReference type="ARBA" id="ARBA00022741"/>
    </source>
</evidence>